<evidence type="ECO:0000256" key="17">
    <source>
        <dbReference type="ARBA" id="ARBA00029828"/>
    </source>
</evidence>
<keyword evidence="19" id="KW-1185">Reference proteome</keyword>
<feature type="non-terminal residue" evidence="18">
    <location>
        <position position="1"/>
    </location>
</feature>
<evidence type="ECO:0000256" key="13">
    <source>
        <dbReference type="ARBA" id="ARBA00023006"/>
    </source>
</evidence>
<evidence type="ECO:0000256" key="8">
    <source>
        <dbReference type="ARBA" id="ARBA00022753"/>
    </source>
</evidence>
<evidence type="ECO:0000256" key="5">
    <source>
        <dbReference type="ARBA" id="ARBA00011137"/>
    </source>
</evidence>
<name>A0A0C3QV57_9AGAM</name>
<keyword evidence="16" id="KW-0325">Glycoprotein</keyword>
<keyword evidence="15" id="KW-0472">Membrane</keyword>
<dbReference type="GO" id="GO:0034496">
    <property type="term" value="P:multivesicular body membrane disassembly"/>
    <property type="evidence" value="ECO:0007669"/>
    <property type="project" value="TreeGrafter"/>
</dbReference>
<keyword evidence="8" id="KW-0967">Endosome</keyword>
<sequence length="138" mass="15466">DWDDIEVIGPDIEDRETLLTLAKMTGNAYAIDSDSKSWYPLDGKWNSSTPFGWEVDDDGFRGHVFATADNSSVVLSIKGTTLIGGGPTARKDKINDNRLFSCCCGYVNWRWRMNTVCDCYSSGYRCNNECIRSALLED</sequence>
<evidence type="ECO:0000313" key="19">
    <source>
        <dbReference type="Proteomes" id="UP000054248"/>
    </source>
</evidence>
<dbReference type="AlphaFoldDB" id="A0A0C3QV57"/>
<dbReference type="GO" id="GO:0004620">
    <property type="term" value="F:phospholipase activity"/>
    <property type="evidence" value="ECO:0007669"/>
    <property type="project" value="TreeGrafter"/>
</dbReference>
<accession>A0A0C3QV57</accession>
<dbReference type="SUPFAM" id="SSF53474">
    <property type="entry name" value="alpha/beta-Hydrolases"/>
    <property type="match status" value="1"/>
</dbReference>
<evidence type="ECO:0000256" key="2">
    <source>
        <dbReference type="ARBA" id="ARBA00004270"/>
    </source>
</evidence>
<keyword evidence="11" id="KW-0735">Signal-anchor</keyword>
<comment type="catalytic activity">
    <reaction evidence="1">
        <text>a triacylglycerol + H2O = a diacylglycerol + a fatty acid + H(+)</text>
        <dbReference type="Rhea" id="RHEA:12044"/>
        <dbReference type="ChEBI" id="CHEBI:15377"/>
        <dbReference type="ChEBI" id="CHEBI:15378"/>
        <dbReference type="ChEBI" id="CHEBI:17855"/>
        <dbReference type="ChEBI" id="CHEBI:18035"/>
        <dbReference type="ChEBI" id="CHEBI:28868"/>
        <dbReference type="EC" id="3.1.1.3"/>
    </reaction>
</comment>
<keyword evidence="12" id="KW-1133">Transmembrane helix</keyword>
<protein>
    <recommendedName>
        <fullName evidence="6">triacylglycerol lipase</fullName>
        <ecNumber evidence="6">3.1.1.3</ecNumber>
    </recommendedName>
    <alternativeName>
        <fullName evidence="17">Autophagy-related protein 15</fullName>
    </alternativeName>
</protein>
<evidence type="ECO:0000256" key="15">
    <source>
        <dbReference type="ARBA" id="ARBA00023136"/>
    </source>
</evidence>
<evidence type="ECO:0000256" key="7">
    <source>
        <dbReference type="ARBA" id="ARBA00022692"/>
    </source>
</evidence>
<evidence type="ECO:0000256" key="14">
    <source>
        <dbReference type="ARBA" id="ARBA00023098"/>
    </source>
</evidence>
<evidence type="ECO:0000256" key="11">
    <source>
        <dbReference type="ARBA" id="ARBA00022968"/>
    </source>
</evidence>
<dbReference type="InterPro" id="IPR029058">
    <property type="entry name" value="AB_hydrolase_fold"/>
</dbReference>
<evidence type="ECO:0000313" key="18">
    <source>
        <dbReference type="EMBL" id="KIO32464.1"/>
    </source>
</evidence>
<dbReference type="PANTHER" id="PTHR47175:SF2">
    <property type="entry name" value="LIPASE ATG15-RELATED"/>
    <property type="match status" value="1"/>
</dbReference>
<dbReference type="GO" id="GO:0046461">
    <property type="term" value="P:neutral lipid catabolic process"/>
    <property type="evidence" value="ECO:0007669"/>
    <property type="project" value="TreeGrafter"/>
</dbReference>
<dbReference type="GO" id="GO:0006660">
    <property type="term" value="P:phosphatidylserine catabolic process"/>
    <property type="evidence" value="ECO:0007669"/>
    <property type="project" value="TreeGrafter"/>
</dbReference>
<gene>
    <name evidence="18" type="ORF">M407DRAFT_60174</name>
</gene>
<dbReference type="OrthoDB" id="58570at2759"/>
<evidence type="ECO:0000256" key="3">
    <source>
        <dbReference type="ARBA" id="ARBA00004343"/>
    </source>
</evidence>
<dbReference type="GO" id="GO:0004806">
    <property type="term" value="F:triacylglycerol lipase activity"/>
    <property type="evidence" value="ECO:0007669"/>
    <property type="project" value="UniProtKB-EC"/>
</dbReference>
<dbReference type="InterPro" id="IPR050805">
    <property type="entry name" value="ATG15_Lipase"/>
</dbReference>
<dbReference type="GO" id="GO:0005775">
    <property type="term" value="C:vacuolar lumen"/>
    <property type="evidence" value="ECO:0007669"/>
    <property type="project" value="TreeGrafter"/>
</dbReference>
<keyword evidence="7" id="KW-0812">Transmembrane</keyword>
<keyword evidence="9" id="KW-0378">Hydrolase</keyword>
<organism evidence="18 19">
    <name type="scientific">Tulasnella calospora MUT 4182</name>
    <dbReference type="NCBI Taxonomy" id="1051891"/>
    <lineage>
        <taxon>Eukaryota</taxon>
        <taxon>Fungi</taxon>
        <taxon>Dikarya</taxon>
        <taxon>Basidiomycota</taxon>
        <taxon>Agaricomycotina</taxon>
        <taxon>Agaricomycetes</taxon>
        <taxon>Cantharellales</taxon>
        <taxon>Tulasnellaceae</taxon>
        <taxon>Tulasnella</taxon>
    </lineage>
</organism>
<evidence type="ECO:0000256" key="16">
    <source>
        <dbReference type="ARBA" id="ARBA00023180"/>
    </source>
</evidence>
<dbReference type="Proteomes" id="UP000054248">
    <property type="component" value="Unassembled WGS sequence"/>
</dbReference>
<keyword evidence="10" id="KW-0442">Lipid degradation</keyword>
<reference evidence="18 19" key="1">
    <citation type="submission" date="2014-04" db="EMBL/GenBank/DDBJ databases">
        <authorList>
            <consortium name="DOE Joint Genome Institute"/>
            <person name="Kuo A."/>
            <person name="Girlanda M."/>
            <person name="Perotto S."/>
            <person name="Kohler A."/>
            <person name="Nagy L.G."/>
            <person name="Floudas D."/>
            <person name="Copeland A."/>
            <person name="Barry K.W."/>
            <person name="Cichocki N."/>
            <person name="Veneault-Fourrey C."/>
            <person name="LaButti K."/>
            <person name="Lindquist E.A."/>
            <person name="Lipzen A."/>
            <person name="Lundell T."/>
            <person name="Morin E."/>
            <person name="Murat C."/>
            <person name="Sun H."/>
            <person name="Tunlid A."/>
            <person name="Henrissat B."/>
            <person name="Grigoriev I.V."/>
            <person name="Hibbett D.S."/>
            <person name="Martin F."/>
            <person name="Nordberg H.P."/>
            <person name="Cantor M.N."/>
            <person name="Hua S.X."/>
        </authorList>
    </citation>
    <scope>NUCLEOTIDE SEQUENCE [LARGE SCALE GENOMIC DNA]</scope>
    <source>
        <strain evidence="18 19">MUT 4182</strain>
    </source>
</reference>
<dbReference type="GO" id="GO:0032585">
    <property type="term" value="C:multivesicular body membrane"/>
    <property type="evidence" value="ECO:0007669"/>
    <property type="project" value="UniProtKB-SubCell"/>
</dbReference>
<evidence type="ECO:0000256" key="4">
    <source>
        <dbReference type="ARBA" id="ARBA00010701"/>
    </source>
</evidence>
<evidence type="ECO:0000256" key="9">
    <source>
        <dbReference type="ARBA" id="ARBA00022801"/>
    </source>
</evidence>
<evidence type="ECO:0000256" key="6">
    <source>
        <dbReference type="ARBA" id="ARBA00013279"/>
    </source>
</evidence>
<proteinExistence type="inferred from homology"/>
<evidence type="ECO:0000256" key="12">
    <source>
        <dbReference type="ARBA" id="ARBA00022989"/>
    </source>
</evidence>
<comment type="similarity">
    <text evidence="4">Belongs to the AB hydrolase superfamily. Lipase family.</text>
</comment>
<reference evidence="19" key="2">
    <citation type="submission" date="2015-01" db="EMBL/GenBank/DDBJ databases">
        <title>Evolutionary Origins and Diversification of the Mycorrhizal Mutualists.</title>
        <authorList>
            <consortium name="DOE Joint Genome Institute"/>
            <consortium name="Mycorrhizal Genomics Consortium"/>
            <person name="Kohler A."/>
            <person name="Kuo A."/>
            <person name="Nagy L.G."/>
            <person name="Floudas D."/>
            <person name="Copeland A."/>
            <person name="Barry K.W."/>
            <person name="Cichocki N."/>
            <person name="Veneault-Fourrey C."/>
            <person name="LaButti K."/>
            <person name="Lindquist E.A."/>
            <person name="Lipzen A."/>
            <person name="Lundell T."/>
            <person name="Morin E."/>
            <person name="Murat C."/>
            <person name="Riley R."/>
            <person name="Ohm R."/>
            <person name="Sun H."/>
            <person name="Tunlid A."/>
            <person name="Henrissat B."/>
            <person name="Grigoriev I.V."/>
            <person name="Hibbett D.S."/>
            <person name="Martin F."/>
        </authorList>
    </citation>
    <scope>NUCLEOTIDE SEQUENCE [LARGE SCALE GENOMIC DNA]</scope>
    <source>
        <strain evidence="19">MUT 4182</strain>
    </source>
</reference>
<dbReference type="EMBL" id="KN822954">
    <property type="protein sequence ID" value="KIO32464.1"/>
    <property type="molecule type" value="Genomic_DNA"/>
</dbReference>
<dbReference type="PANTHER" id="PTHR47175">
    <property type="entry name" value="LIPASE ATG15-RELATED"/>
    <property type="match status" value="1"/>
</dbReference>
<evidence type="ECO:0000256" key="10">
    <source>
        <dbReference type="ARBA" id="ARBA00022963"/>
    </source>
</evidence>
<dbReference type="GO" id="GO:0034727">
    <property type="term" value="P:piecemeal microautophagy of the nucleus"/>
    <property type="evidence" value="ECO:0007669"/>
    <property type="project" value="TreeGrafter"/>
</dbReference>
<dbReference type="HOGENOM" id="CLU_120544_0_0_1"/>
<dbReference type="STRING" id="1051891.A0A0C3QV57"/>
<feature type="non-terminal residue" evidence="18">
    <location>
        <position position="138"/>
    </location>
</feature>
<comment type="subcellular location">
    <subcellularLocation>
        <location evidence="3">Endosome</location>
        <location evidence="3">Multivesicular body membrane</location>
        <topology evidence="3">Single-pass type II membrane protein</topology>
    </subcellularLocation>
    <subcellularLocation>
        <location evidence="2">Prevacuolar compartment membrane</location>
        <topology evidence="2">Single-pass type II membrane protein</topology>
    </subcellularLocation>
</comment>
<keyword evidence="14" id="KW-0443">Lipid metabolism</keyword>
<comment type="subunit">
    <text evidence="5">Binds to both phosphatidylinositol (PI) and phosphatidylinositol 3,5-bisphosphate (PIP2).</text>
</comment>
<evidence type="ECO:0000256" key="1">
    <source>
        <dbReference type="ARBA" id="ARBA00001024"/>
    </source>
</evidence>
<keyword evidence="13" id="KW-0072">Autophagy</keyword>
<dbReference type="EC" id="3.1.1.3" evidence="6"/>